<dbReference type="AlphaFoldDB" id="A0A9C9JZG6"/>
<dbReference type="Proteomes" id="UP000885826">
    <property type="component" value="Unassembled WGS sequence"/>
</dbReference>
<accession>A0A9C9JZG6</accession>
<dbReference type="InterPro" id="IPR023796">
    <property type="entry name" value="Serpin_dom"/>
</dbReference>
<dbReference type="SUPFAM" id="SSF56574">
    <property type="entry name" value="Serpins"/>
    <property type="match status" value="1"/>
</dbReference>
<dbReference type="GO" id="GO:0005615">
    <property type="term" value="C:extracellular space"/>
    <property type="evidence" value="ECO:0007669"/>
    <property type="project" value="InterPro"/>
</dbReference>
<dbReference type="PROSITE" id="PS00284">
    <property type="entry name" value="SERPIN"/>
    <property type="match status" value="1"/>
</dbReference>
<dbReference type="InterPro" id="IPR023795">
    <property type="entry name" value="Serpin_CS"/>
</dbReference>
<dbReference type="Gene3D" id="3.30.497.10">
    <property type="entry name" value="Antithrombin, subunit I, domain 2"/>
    <property type="match status" value="1"/>
</dbReference>
<evidence type="ECO:0000256" key="1">
    <source>
        <dbReference type="RuleBase" id="RU000411"/>
    </source>
</evidence>
<feature type="domain" description="Serpin" evidence="2">
    <location>
        <begin position="52"/>
        <end position="413"/>
    </location>
</feature>
<evidence type="ECO:0000313" key="3">
    <source>
        <dbReference type="EMBL" id="HEC77773.1"/>
    </source>
</evidence>
<comment type="caution">
    <text evidence="3">The sequence shown here is derived from an EMBL/GenBank/DDBJ whole genome shotgun (WGS) entry which is preliminary data.</text>
</comment>
<dbReference type="Gene3D" id="2.30.39.10">
    <property type="entry name" value="Alpha-1-antitrypsin, domain 1"/>
    <property type="match status" value="1"/>
</dbReference>
<dbReference type="InterPro" id="IPR042185">
    <property type="entry name" value="Serpin_sf_2"/>
</dbReference>
<dbReference type="PANTHER" id="PTHR11461:SF211">
    <property type="entry name" value="GH10112P-RELATED"/>
    <property type="match status" value="1"/>
</dbReference>
<dbReference type="InterPro" id="IPR036186">
    <property type="entry name" value="Serpin_sf"/>
</dbReference>
<dbReference type="CDD" id="cd19590">
    <property type="entry name" value="serpin_thermopin-like"/>
    <property type="match status" value="1"/>
</dbReference>
<gene>
    <name evidence="3" type="ORF">ENI34_01350</name>
</gene>
<name>A0A9C9JZG6_UNCW3</name>
<proteinExistence type="inferred from homology"/>
<dbReference type="GO" id="GO:0004867">
    <property type="term" value="F:serine-type endopeptidase inhibitor activity"/>
    <property type="evidence" value="ECO:0007669"/>
    <property type="project" value="InterPro"/>
</dbReference>
<dbReference type="Pfam" id="PF00079">
    <property type="entry name" value="Serpin"/>
    <property type="match status" value="1"/>
</dbReference>
<evidence type="ECO:0000259" key="2">
    <source>
        <dbReference type="SMART" id="SM00093"/>
    </source>
</evidence>
<protein>
    <submittedName>
        <fullName evidence="3">Serpin family protein</fullName>
    </submittedName>
</protein>
<reference evidence="3" key="1">
    <citation type="journal article" date="2020" name="mSystems">
        <title>Genome- and Community-Level Interaction Insights into Carbon Utilization and Element Cycling Functions of Hydrothermarchaeota in Hydrothermal Sediment.</title>
        <authorList>
            <person name="Zhou Z."/>
            <person name="Liu Y."/>
            <person name="Xu W."/>
            <person name="Pan J."/>
            <person name="Luo Z.H."/>
            <person name="Li M."/>
        </authorList>
    </citation>
    <scope>NUCLEOTIDE SEQUENCE</scope>
    <source>
        <strain evidence="3">HyVt-388</strain>
    </source>
</reference>
<sequence>MIMKIIIPVLMAITVSCIFSSGVAKKNIMADDTGSTPEGVSKLTTANNRFALDLYAQLKGKGAEENVFFSPYSIFIALTMTYEGAKGETAREMEYVVHIPEDAALRRPNLARLYNIINKKEKKYKLSTANALWAQKGYPFLKEYTEGIERYYGGKISNLDFATDSENARKTINKWVEEQTNNKIKDLIPSGVLNALTRLVLTNAIYFKGMWLKQFNEEETKEEDFRTGSGKRVKVKMMQLVGHEARFKYAEIDGVQILEMPYEGEEVSMLIILPEQDDIAELEKSITLEKLSEWKSMMGMQRVDVFIPRFKLKTKYFLADLLKKMGMPTPFSDLADFSGMNGTGDLCIQDVIHQAFVEVNEEGTEAAAATGVVVGITSATIRTPVFRADHPFIFIIQENTTGSILFMGRVSNPEG</sequence>
<dbReference type="PANTHER" id="PTHR11461">
    <property type="entry name" value="SERINE PROTEASE INHIBITOR, SERPIN"/>
    <property type="match status" value="1"/>
</dbReference>
<organism evidence="3 4">
    <name type="scientific">candidate division WOR-3 bacterium</name>
    <dbReference type="NCBI Taxonomy" id="2052148"/>
    <lineage>
        <taxon>Bacteria</taxon>
        <taxon>Bacteria division WOR-3</taxon>
    </lineage>
</organism>
<dbReference type="SMART" id="SM00093">
    <property type="entry name" value="SERPIN"/>
    <property type="match status" value="1"/>
</dbReference>
<dbReference type="InterPro" id="IPR042178">
    <property type="entry name" value="Serpin_sf_1"/>
</dbReference>
<evidence type="ECO:0000313" key="4">
    <source>
        <dbReference type="Proteomes" id="UP000885826"/>
    </source>
</evidence>
<dbReference type="EMBL" id="DRIG01000017">
    <property type="protein sequence ID" value="HEC77773.1"/>
    <property type="molecule type" value="Genomic_DNA"/>
</dbReference>
<dbReference type="PROSITE" id="PS51257">
    <property type="entry name" value="PROKAR_LIPOPROTEIN"/>
    <property type="match status" value="1"/>
</dbReference>
<dbReference type="InterPro" id="IPR000215">
    <property type="entry name" value="Serpin_fam"/>
</dbReference>
<comment type="similarity">
    <text evidence="1">Belongs to the serpin family.</text>
</comment>